<dbReference type="InterPro" id="IPR001357">
    <property type="entry name" value="BRCT_dom"/>
</dbReference>
<dbReference type="PROSITE" id="PS50172">
    <property type="entry name" value="BRCT"/>
    <property type="match status" value="2"/>
</dbReference>
<proteinExistence type="predicted"/>
<keyword evidence="3" id="KW-0227">DNA damage</keyword>
<dbReference type="GO" id="GO:0031436">
    <property type="term" value="C:BRCA1-BARD1 complex"/>
    <property type="evidence" value="ECO:0007669"/>
    <property type="project" value="TreeGrafter"/>
</dbReference>
<feature type="region of interest" description="Disordered" evidence="6">
    <location>
        <begin position="931"/>
        <end position="995"/>
    </location>
</feature>
<dbReference type="PANTHER" id="PTHR13763">
    <property type="entry name" value="BREAST CANCER TYPE 1 SUSCEPTIBILITY PROTEIN BRCA1"/>
    <property type="match status" value="1"/>
</dbReference>
<organism evidence="8">
    <name type="scientific">Timema poppense</name>
    <name type="common">Walking stick</name>
    <dbReference type="NCBI Taxonomy" id="170557"/>
    <lineage>
        <taxon>Eukaryota</taxon>
        <taxon>Metazoa</taxon>
        <taxon>Ecdysozoa</taxon>
        <taxon>Arthropoda</taxon>
        <taxon>Hexapoda</taxon>
        <taxon>Insecta</taxon>
        <taxon>Pterygota</taxon>
        <taxon>Neoptera</taxon>
        <taxon>Polyneoptera</taxon>
        <taxon>Phasmatodea</taxon>
        <taxon>Timematodea</taxon>
        <taxon>Timematoidea</taxon>
        <taxon>Timematidae</taxon>
        <taxon>Timema</taxon>
    </lineage>
</organism>
<dbReference type="SUPFAM" id="SSF52113">
    <property type="entry name" value="BRCT domain"/>
    <property type="match status" value="2"/>
</dbReference>
<evidence type="ECO:0000259" key="7">
    <source>
        <dbReference type="PROSITE" id="PS50172"/>
    </source>
</evidence>
<dbReference type="InterPro" id="IPR036420">
    <property type="entry name" value="BRCT_dom_sf"/>
</dbReference>
<feature type="region of interest" description="Disordered" evidence="6">
    <location>
        <begin position="106"/>
        <end position="155"/>
    </location>
</feature>
<keyword evidence="2" id="KW-0677">Repeat</keyword>
<feature type="region of interest" description="Disordered" evidence="6">
    <location>
        <begin position="610"/>
        <end position="631"/>
    </location>
</feature>
<name>A0A7R9DIK4_TIMPO</name>
<dbReference type="GO" id="GO:0045944">
    <property type="term" value="P:positive regulation of transcription by RNA polymerase II"/>
    <property type="evidence" value="ECO:0007669"/>
    <property type="project" value="TreeGrafter"/>
</dbReference>
<feature type="compositionally biased region" description="Polar residues" evidence="6">
    <location>
        <begin position="142"/>
        <end position="152"/>
    </location>
</feature>
<feature type="compositionally biased region" description="Polar residues" evidence="6">
    <location>
        <begin position="614"/>
        <end position="627"/>
    </location>
</feature>
<keyword evidence="5" id="KW-0539">Nucleus</keyword>
<dbReference type="GO" id="GO:0070531">
    <property type="term" value="C:BRCA1-A complex"/>
    <property type="evidence" value="ECO:0007669"/>
    <property type="project" value="TreeGrafter"/>
</dbReference>
<dbReference type="Gene3D" id="3.40.50.10190">
    <property type="entry name" value="BRCT domain"/>
    <property type="match status" value="2"/>
</dbReference>
<gene>
    <name evidence="8" type="ORF">TPSB3V08_LOCUS9522</name>
</gene>
<evidence type="ECO:0000256" key="5">
    <source>
        <dbReference type="ARBA" id="ARBA00023242"/>
    </source>
</evidence>
<dbReference type="GO" id="GO:0000724">
    <property type="term" value="P:double-strand break repair via homologous recombination"/>
    <property type="evidence" value="ECO:0007669"/>
    <property type="project" value="TreeGrafter"/>
</dbReference>
<evidence type="ECO:0000256" key="2">
    <source>
        <dbReference type="ARBA" id="ARBA00022737"/>
    </source>
</evidence>
<evidence type="ECO:0000256" key="6">
    <source>
        <dbReference type="SAM" id="MobiDB-lite"/>
    </source>
</evidence>
<feature type="compositionally biased region" description="Polar residues" evidence="6">
    <location>
        <begin position="956"/>
        <end position="994"/>
    </location>
</feature>
<comment type="subcellular location">
    <subcellularLocation>
        <location evidence="1">Nucleus</location>
    </subcellularLocation>
</comment>
<evidence type="ECO:0000256" key="1">
    <source>
        <dbReference type="ARBA" id="ARBA00004123"/>
    </source>
</evidence>
<feature type="domain" description="BRCT" evidence="7">
    <location>
        <begin position="1130"/>
        <end position="1230"/>
    </location>
</feature>
<feature type="compositionally biased region" description="Polar residues" evidence="6">
    <location>
        <begin position="274"/>
        <end position="284"/>
    </location>
</feature>
<feature type="compositionally biased region" description="Basic and acidic residues" evidence="6">
    <location>
        <begin position="115"/>
        <end position="125"/>
    </location>
</feature>
<dbReference type="PANTHER" id="PTHR13763:SF0">
    <property type="entry name" value="BREAST CANCER TYPE 1 SUSCEPTIBILITY PROTEIN"/>
    <property type="match status" value="1"/>
</dbReference>
<evidence type="ECO:0000256" key="3">
    <source>
        <dbReference type="ARBA" id="ARBA00022763"/>
    </source>
</evidence>
<feature type="region of interest" description="Disordered" evidence="6">
    <location>
        <begin position="1"/>
        <end position="39"/>
    </location>
</feature>
<dbReference type="Pfam" id="PF00533">
    <property type="entry name" value="BRCT"/>
    <property type="match status" value="1"/>
</dbReference>
<evidence type="ECO:0000256" key="4">
    <source>
        <dbReference type="ARBA" id="ARBA00023204"/>
    </source>
</evidence>
<dbReference type="SMART" id="SM00292">
    <property type="entry name" value="BRCT"/>
    <property type="match status" value="2"/>
</dbReference>
<feature type="compositionally biased region" description="Polar residues" evidence="6">
    <location>
        <begin position="524"/>
        <end position="541"/>
    </location>
</feature>
<dbReference type="InterPro" id="IPR031099">
    <property type="entry name" value="BRCA1-associated"/>
</dbReference>
<keyword evidence="4" id="KW-0234">DNA repair</keyword>
<dbReference type="AlphaFoldDB" id="A0A7R9DIK4"/>
<protein>
    <recommendedName>
        <fullName evidence="7">BRCT domain-containing protein</fullName>
    </recommendedName>
</protein>
<sequence length="1245" mass="138507">MTTLCTTGTPRFGKSYVRKPSLNSAGKLPGSDKSSSLSVDAESVRTLDLNLPTVNKSNIDINDSFDQMVQDYKSLGNAQRQDAEMSESGDESDDCLNYLFKSLEGDSSSHAIDNPPRREEKDKTKTNSKLRKKSSKPENSKQDQISSETSGTKYDILPTNHSVIEIMESPAKKQKLDIFDKITQEIQSRLSKNPKLVSKKEDSGAKNNPNKEITLETPIVGSGAPVELKLKSNITDTVESIPNKTLECKNHRNDSKSVFSFDGSGSDKFPRMSDGQSSLSDTRHASLTSIKENTSSATQNKPLIKFWYLSSLRCRDKDDKFLSCSSHLVCNECSPLRHRSSHSFPCSPKETCDEECQATVAKLDVGTQSESHLTSKAKRTPIYVETGVQTCVPNKSCGIVDKLDPTSPTCSEIDPANLTRTTSPQETSVQTALLSKTKSTCCENTKPITFASIEKQIQNDNVKNTIVESTDIEFVPETEDNHCTDSEIFSESLAEVMSEDRPNDGKSLSKCSSLHLKPPVGLQRKQNGTGTLPNDSSNGTRIINRSSVNVFAGENKSNICVNFEDLPTQKQSSNANNKHLSSLSDVSTVILSTGEVRKYIKEPEIYSKKKKKTTNVLESGSHLTHNKQMPGKSNCENKVIIDYEVNNTAHSKANKAKAVRHLTFSQNVIPKLTDPSSSIFTEENMTLSKTKSKKVVKRARRISTSSDSGGEIRHEARKRKILKENIPVENETLSPSYKNDHYFENDILSFDSDAMDEDEFMRRAVENCEVSNSLSILPPDASKNTSTSTGTTDGCNIDISVTGAVELSTHDEPRQLGRRNNQLLPNVSLTSSLQALLEPESRINGESTQPHTMEFLEGSQKDDADVCRQVEREVHTNSDQDISSLGPESYLLDTQQQHDMEVKNKMLNATIKECEANLKARMNVEECHMVADSNESEQELNADSEESPTEDFIYPTPQNKSRNRCKQSPTPSKQSSNTTSILNTLNPQQTTDVPTSCRKRATAIDYQPMAGNVKQSTNSRPATIRTPSLPTELCVACSGLTLQDKQKVVHFADFFKLSFSNSYESRVTHLVVPKVVENLRTIKFLFGIAEKKWIVYLDWVTDSIAAHTLLPEERYEALGNDVGPRLSRQTNTPLFQQFEFYFDSLSSGTIDKAQIENLVTICGATVVSHPIKFNLYSGKICMIIIETQDDDLLTRAIELYNEFKAPSFYLDFIIESIAQFAIADCYDYVTLPITKEDFRKFGYPV</sequence>
<evidence type="ECO:0000313" key="8">
    <source>
        <dbReference type="EMBL" id="CAD7414208.1"/>
    </source>
</evidence>
<dbReference type="GO" id="GO:0004842">
    <property type="term" value="F:ubiquitin-protein transferase activity"/>
    <property type="evidence" value="ECO:0007669"/>
    <property type="project" value="TreeGrafter"/>
</dbReference>
<dbReference type="EMBL" id="OD007653">
    <property type="protein sequence ID" value="CAD7414208.1"/>
    <property type="molecule type" value="Genomic_DNA"/>
</dbReference>
<accession>A0A7R9DIK4</accession>
<feature type="domain" description="BRCT" evidence="7">
    <location>
        <begin position="1058"/>
        <end position="1117"/>
    </location>
</feature>
<feature type="compositionally biased region" description="Acidic residues" evidence="6">
    <location>
        <begin position="934"/>
        <end position="949"/>
    </location>
</feature>
<feature type="region of interest" description="Disordered" evidence="6">
    <location>
        <begin position="259"/>
        <end position="284"/>
    </location>
</feature>
<reference evidence="8" key="1">
    <citation type="submission" date="2020-11" db="EMBL/GenBank/DDBJ databases">
        <authorList>
            <person name="Tran Van P."/>
        </authorList>
    </citation>
    <scope>NUCLEOTIDE SEQUENCE</scope>
</reference>
<feature type="region of interest" description="Disordered" evidence="6">
    <location>
        <begin position="517"/>
        <end position="541"/>
    </location>
</feature>